<dbReference type="RefSeq" id="WP_181661688.1">
    <property type="nucleotide sequence ID" value="NZ_JACEHE010000032.1"/>
</dbReference>
<evidence type="ECO:0000256" key="1">
    <source>
        <dbReference type="SAM" id="MobiDB-lite"/>
    </source>
</evidence>
<dbReference type="AlphaFoldDB" id="A0A7W0DT42"/>
<feature type="compositionally biased region" description="Basic and acidic residues" evidence="1">
    <location>
        <begin position="38"/>
        <end position="87"/>
    </location>
</feature>
<dbReference type="EMBL" id="JACEHE010000032">
    <property type="protein sequence ID" value="MBA2950759.1"/>
    <property type="molecule type" value="Genomic_DNA"/>
</dbReference>
<feature type="region of interest" description="Disordered" evidence="1">
    <location>
        <begin position="38"/>
        <end position="104"/>
    </location>
</feature>
<dbReference type="InterPro" id="IPR028037">
    <property type="entry name" value="Antitoxin_Rv0909/MT0933"/>
</dbReference>
<comment type="caution">
    <text evidence="2">The sequence shown here is derived from an EMBL/GenBank/DDBJ whole genome shotgun (WGS) entry which is preliminary data.</text>
</comment>
<protein>
    <submittedName>
        <fullName evidence="2">Antitoxin</fullName>
    </submittedName>
</protein>
<accession>A0A7W0DT42</accession>
<sequence length="104" mass="11298">MGILETLKTKLAPAREKVSDLAQQHEDKIDRGLDKAAKMVDDRTKGKYSEKIHTRTDKAKDALDRFAHRGEAGPKGAETDRSAEGDRGATPPPPPQDSPPPPTS</sequence>
<dbReference type="Proteomes" id="UP000545761">
    <property type="component" value="Unassembled WGS sequence"/>
</dbReference>
<organism evidence="2 3">
    <name type="scientific">Streptomyces himalayensis subsp. himalayensis</name>
    <dbReference type="NCBI Taxonomy" id="2756131"/>
    <lineage>
        <taxon>Bacteria</taxon>
        <taxon>Bacillati</taxon>
        <taxon>Actinomycetota</taxon>
        <taxon>Actinomycetes</taxon>
        <taxon>Kitasatosporales</taxon>
        <taxon>Streptomycetaceae</taxon>
        <taxon>Streptomyces</taxon>
        <taxon>Streptomyces himalayensis</taxon>
    </lineage>
</organism>
<proteinExistence type="predicted"/>
<evidence type="ECO:0000313" key="2">
    <source>
        <dbReference type="EMBL" id="MBA2950759.1"/>
    </source>
</evidence>
<name>A0A7W0DT42_9ACTN</name>
<gene>
    <name evidence="2" type="ORF">H1D24_34560</name>
</gene>
<dbReference type="Pfam" id="PF14013">
    <property type="entry name" value="MT0933_antitox"/>
    <property type="match status" value="1"/>
</dbReference>
<evidence type="ECO:0000313" key="3">
    <source>
        <dbReference type="Proteomes" id="UP000545761"/>
    </source>
</evidence>
<reference evidence="2 3" key="1">
    <citation type="submission" date="2020-07" db="EMBL/GenBank/DDBJ databases">
        <title>Streptomyces isolated from Indian soil.</title>
        <authorList>
            <person name="Mandal S."/>
            <person name="Maiti P.K."/>
        </authorList>
    </citation>
    <scope>NUCLEOTIDE SEQUENCE [LARGE SCALE GENOMIC DNA]</scope>
    <source>
        <strain evidence="2 3">PSKA28</strain>
    </source>
</reference>
<feature type="compositionally biased region" description="Pro residues" evidence="1">
    <location>
        <begin position="90"/>
        <end position="104"/>
    </location>
</feature>